<dbReference type="RefSeq" id="WP_055274810.1">
    <property type="nucleotide sequence ID" value="NZ_CYZV01000001.1"/>
</dbReference>
<dbReference type="SMART" id="SM00100">
    <property type="entry name" value="cNMP"/>
    <property type="match status" value="1"/>
</dbReference>
<evidence type="ECO:0000259" key="4">
    <source>
        <dbReference type="PROSITE" id="PS50042"/>
    </source>
</evidence>
<feature type="domain" description="Cyclic nucleotide-binding" evidence="4">
    <location>
        <begin position="13"/>
        <end position="118"/>
    </location>
</feature>
<feature type="domain" description="HTH crp-type" evidence="5">
    <location>
        <begin position="150"/>
        <end position="218"/>
    </location>
</feature>
<dbReference type="InterPro" id="IPR036390">
    <property type="entry name" value="WH_DNA-bd_sf"/>
</dbReference>
<dbReference type="Proteomes" id="UP000095558">
    <property type="component" value="Unassembled WGS sequence"/>
</dbReference>
<dbReference type="Pfam" id="PF13545">
    <property type="entry name" value="HTH_Crp_2"/>
    <property type="match status" value="1"/>
</dbReference>
<name>A0A173XAW5_9CLOT</name>
<evidence type="ECO:0000313" key="7">
    <source>
        <dbReference type="Proteomes" id="UP000095558"/>
    </source>
</evidence>
<dbReference type="Pfam" id="PF00027">
    <property type="entry name" value="cNMP_binding"/>
    <property type="match status" value="1"/>
</dbReference>
<dbReference type="InterPro" id="IPR050397">
    <property type="entry name" value="Env_Response_Regulators"/>
</dbReference>
<dbReference type="AlphaFoldDB" id="A0A173XAW5"/>
<evidence type="ECO:0000256" key="1">
    <source>
        <dbReference type="ARBA" id="ARBA00023015"/>
    </source>
</evidence>
<accession>A0A173XAW5</accession>
<keyword evidence="1" id="KW-0805">Transcription regulation</keyword>
<dbReference type="PROSITE" id="PS51063">
    <property type="entry name" value="HTH_CRP_2"/>
    <property type="match status" value="1"/>
</dbReference>
<sequence>MESIIKIIKKNQLFIGLSDENIRNVLKEIKYYIKSYSKGEIIAHEDDECGSLALVLDGVVEIQRLYSNGKYIVLNRLDEGDVFGEALVFSKAKTYPATVIALSECKILFINKNDVLKICSNEEKVLENFVSLLSNKVFILNSKIKSISFKSIRQKVINYILNEVKEQKSSSIILKNTKEEIAALLGVPRPSLSRELINLRDMNYIEFNRKVIKVLDIEGLEEELFM</sequence>
<dbReference type="SUPFAM" id="SSF46785">
    <property type="entry name" value="Winged helix' DNA-binding domain"/>
    <property type="match status" value="1"/>
</dbReference>
<organism evidence="6 7">
    <name type="scientific">Clostridium disporicum</name>
    <dbReference type="NCBI Taxonomy" id="84024"/>
    <lineage>
        <taxon>Bacteria</taxon>
        <taxon>Bacillati</taxon>
        <taxon>Bacillota</taxon>
        <taxon>Clostridia</taxon>
        <taxon>Eubacteriales</taxon>
        <taxon>Clostridiaceae</taxon>
        <taxon>Clostridium</taxon>
    </lineage>
</organism>
<dbReference type="InterPro" id="IPR018490">
    <property type="entry name" value="cNMP-bd_dom_sf"/>
</dbReference>
<dbReference type="PANTHER" id="PTHR24567">
    <property type="entry name" value="CRP FAMILY TRANSCRIPTIONAL REGULATORY PROTEIN"/>
    <property type="match status" value="1"/>
</dbReference>
<evidence type="ECO:0000313" key="6">
    <source>
        <dbReference type="EMBL" id="CUN48952.1"/>
    </source>
</evidence>
<dbReference type="Gene3D" id="2.60.120.10">
    <property type="entry name" value="Jelly Rolls"/>
    <property type="match status" value="1"/>
</dbReference>
<dbReference type="GO" id="GO:0005829">
    <property type="term" value="C:cytosol"/>
    <property type="evidence" value="ECO:0007669"/>
    <property type="project" value="TreeGrafter"/>
</dbReference>
<protein>
    <submittedName>
        <fullName evidence="6">Cyclic nucleotide-binding protein</fullName>
    </submittedName>
</protein>
<proteinExistence type="predicted"/>
<dbReference type="InterPro" id="IPR000595">
    <property type="entry name" value="cNMP-bd_dom"/>
</dbReference>
<evidence type="ECO:0000256" key="3">
    <source>
        <dbReference type="ARBA" id="ARBA00023163"/>
    </source>
</evidence>
<dbReference type="PANTHER" id="PTHR24567:SF58">
    <property type="entry name" value="CYCLIC AMP-BINDING REGULATORY PROTEIN"/>
    <property type="match status" value="1"/>
</dbReference>
<dbReference type="CDD" id="cd00038">
    <property type="entry name" value="CAP_ED"/>
    <property type="match status" value="1"/>
</dbReference>
<dbReference type="GO" id="GO:0003700">
    <property type="term" value="F:DNA-binding transcription factor activity"/>
    <property type="evidence" value="ECO:0007669"/>
    <property type="project" value="TreeGrafter"/>
</dbReference>
<dbReference type="InterPro" id="IPR014710">
    <property type="entry name" value="RmlC-like_jellyroll"/>
</dbReference>
<evidence type="ECO:0000256" key="2">
    <source>
        <dbReference type="ARBA" id="ARBA00023125"/>
    </source>
</evidence>
<keyword evidence="3" id="KW-0804">Transcription</keyword>
<reference evidence="6 7" key="1">
    <citation type="submission" date="2015-09" db="EMBL/GenBank/DDBJ databases">
        <authorList>
            <consortium name="Pathogen Informatics"/>
        </authorList>
    </citation>
    <scope>NUCLEOTIDE SEQUENCE [LARGE SCALE GENOMIC DNA]</scope>
    <source>
        <strain evidence="6 7">2789STDY5834855</strain>
    </source>
</reference>
<gene>
    <name evidence="6" type="primary">crp</name>
    <name evidence="6" type="ORF">ERS852470_00039</name>
</gene>
<dbReference type="OrthoDB" id="3176638at2"/>
<evidence type="ECO:0000259" key="5">
    <source>
        <dbReference type="PROSITE" id="PS51063"/>
    </source>
</evidence>
<dbReference type="EMBL" id="CYZV01000001">
    <property type="protein sequence ID" value="CUN48952.1"/>
    <property type="molecule type" value="Genomic_DNA"/>
</dbReference>
<keyword evidence="2" id="KW-0238">DNA-binding</keyword>
<dbReference type="PROSITE" id="PS50042">
    <property type="entry name" value="CNMP_BINDING_3"/>
    <property type="match status" value="1"/>
</dbReference>
<dbReference type="GO" id="GO:0003677">
    <property type="term" value="F:DNA binding"/>
    <property type="evidence" value="ECO:0007669"/>
    <property type="project" value="UniProtKB-KW"/>
</dbReference>
<dbReference type="InterPro" id="IPR012318">
    <property type="entry name" value="HTH_CRP"/>
</dbReference>
<dbReference type="SUPFAM" id="SSF51206">
    <property type="entry name" value="cAMP-binding domain-like"/>
    <property type="match status" value="1"/>
</dbReference>